<evidence type="ECO:0000313" key="8">
    <source>
        <dbReference type="Proteomes" id="UP000046392"/>
    </source>
</evidence>
<evidence type="ECO:0000256" key="4">
    <source>
        <dbReference type="ARBA" id="ARBA00045428"/>
    </source>
</evidence>
<evidence type="ECO:0000256" key="2">
    <source>
        <dbReference type="ARBA" id="ARBA00040158"/>
    </source>
</evidence>
<dbReference type="GO" id="GO:0036503">
    <property type="term" value="P:ERAD pathway"/>
    <property type="evidence" value="ECO:0007669"/>
    <property type="project" value="TreeGrafter"/>
</dbReference>
<proteinExistence type="predicted"/>
<keyword evidence="6" id="KW-1133">Transmembrane helix</keyword>
<dbReference type="SMART" id="SM00271">
    <property type="entry name" value="DnaJ"/>
    <property type="match status" value="1"/>
</dbReference>
<evidence type="ECO:0000256" key="1">
    <source>
        <dbReference type="ARBA" id="ARBA00023186"/>
    </source>
</evidence>
<dbReference type="GO" id="GO:0051787">
    <property type="term" value="F:misfolded protein binding"/>
    <property type="evidence" value="ECO:0007669"/>
    <property type="project" value="TreeGrafter"/>
</dbReference>
<comment type="function">
    <text evidence="4">Co-chaperone for Hsp70 protein HSPA5/BiP that acts as a key repressor of the ERN1/IRE1-mediated unfolded protein response (UPR). J domain-containing co-chaperones stimulate the ATPase activity of Hsp70 proteins and are required for efficient substrate recognition by Hsp70 proteins. In the unstressed endoplasmic reticulum, interacts with the luminal region of ERN1/IRE1 and selectively recruits HSPA5/BiP: HSPA5/BiP disrupts the dimerization of the active ERN1/IRE1 luminal region, thereby inactivating ERN1/IRE1. Also involved in endoplasmic reticulum-associated degradation (ERAD) of misfolded proteins. Required for survival of B-cell progenitors and normal antibody production.</text>
</comment>
<feature type="transmembrane region" description="Helical" evidence="6">
    <location>
        <begin position="6"/>
        <end position="33"/>
    </location>
</feature>
<dbReference type="Gene3D" id="1.10.287.110">
    <property type="entry name" value="DnaJ domain"/>
    <property type="match status" value="1"/>
</dbReference>
<organism evidence="8 9">
    <name type="scientific">Strongyloides papillosus</name>
    <name type="common">Intestinal threadworm</name>
    <dbReference type="NCBI Taxonomy" id="174720"/>
    <lineage>
        <taxon>Eukaryota</taxon>
        <taxon>Metazoa</taxon>
        <taxon>Ecdysozoa</taxon>
        <taxon>Nematoda</taxon>
        <taxon>Chromadorea</taxon>
        <taxon>Rhabditida</taxon>
        <taxon>Tylenchina</taxon>
        <taxon>Panagrolaimomorpha</taxon>
        <taxon>Strongyloidoidea</taxon>
        <taxon>Strongyloididae</taxon>
        <taxon>Strongyloides</taxon>
    </lineage>
</organism>
<dbReference type="InterPro" id="IPR001623">
    <property type="entry name" value="DnaJ_domain"/>
</dbReference>
<keyword evidence="8" id="KW-1185">Reference proteome</keyword>
<keyword evidence="6" id="KW-0472">Membrane</keyword>
<dbReference type="GO" id="GO:0051087">
    <property type="term" value="F:protein-folding chaperone binding"/>
    <property type="evidence" value="ECO:0007669"/>
    <property type="project" value="TreeGrafter"/>
</dbReference>
<comment type="subunit">
    <text evidence="5">Interacts with HSPA5/BiP; interaction is direct. Interacts with ERN1/IRE1 (via the luminal region). Interacts with DERL1.</text>
</comment>
<dbReference type="InterPro" id="IPR051948">
    <property type="entry name" value="Hsp70_co-chaperone_J-domain"/>
</dbReference>
<dbReference type="Pfam" id="PF00226">
    <property type="entry name" value="DnaJ"/>
    <property type="match status" value="1"/>
</dbReference>
<dbReference type="PANTHER" id="PTHR44360">
    <property type="entry name" value="DNAJ HOMOLOG SUBFAMILY B MEMBER 9"/>
    <property type="match status" value="1"/>
</dbReference>
<dbReference type="AlphaFoldDB" id="A0A0N5CHS4"/>
<name>A0A0N5CHS4_STREA</name>
<dbReference type="PROSITE" id="PS50076">
    <property type="entry name" value="DNAJ_2"/>
    <property type="match status" value="1"/>
</dbReference>
<evidence type="ECO:0000256" key="3">
    <source>
        <dbReference type="ARBA" id="ARBA00041533"/>
    </source>
</evidence>
<evidence type="ECO:0000313" key="9">
    <source>
        <dbReference type="WBParaSite" id="SPAL_0001738800.1"/>
    </source>
</evidence>
<dbReference type="WBParaSite" id="SPAL_0001738800.1">
    <property type="protein sequence ID" value="SPAL_0001738800.1"/>
    <property type="gene ID" value="SPAL_0001738800"/>
</dbReference>
<keyword evidence="6" id="KW-0812">Transmembrane</keyword>
<protein>
    <recommendedName>
        <fullName evidence="2">DnaJ homolog subfamily B member 9</fullName>
    </recommendedName>
    <alternativeName>
        <fullName evidence="3">Endoplasmic reticulum DNA J domain-containing protein 4</fullName>
    </alternativeName>
</protein>
<dbReference type="SUPFAM" id="SSF46565">
    <property type="entry name" value="Chaperone J-domain"/>
    <property type="match status" value="1"/>
</dbReference>
<dbReference type="PRINTS" id="PR00625">
    <property type="entry name" value="JDOMAIN"/>
</dbReference>
<dbReference type="PANTHER" id="PTHR44360:SF1">
    <property type="entry name" value="DNAJ HOMOLOG SUBFAMILY B MEMBER 9"/>
    <property type="match status" value="1"/>
</dbReference>
<feature type="domain" description="J" evidence="7">
    <location>
        <begin position="42"/>
        <end position="104"/>
    </location>
</feature>
<dbReference type="CDD" id="cd06257">
    <property type="entry name" value="DnaJ"/>
    <property type="match status" value="1"/>
</dbReference>
<sequence>MSIRDISRIVVINFSSLAFNSFFKGIFIFNYFFRLIMSIEKTHYSVLGVSEDATQDEIKKAYKKLALKYHPDKNPSGEYRFKKISSAYKVLSDPKKRMDYDTSLRQQDEESDDESQVVNVSFSYQGTPGSMSSFTFTSTTTGFNPFASTSRSNQFQRSSRGRENFPPNVHDIANDFFSNTPFGSDFPFFNSFQRQFRGSGFNTDVIDQIFDTFGTNERVRRRNVNQSFGHPNLFGGHGIPDPLNINSFIEQCFMGDMFRHF</sequence>
<dbReference type="InterPro" id="IPR036869">
    <property type="entry name" value="J_dom_sf"/>
</dbReference>
<keyword evidence="1" id="KW-0143">Chaperone</keyword>
<dbReference type="GO" id="GO:0005783">
    <property type="term" value="C:endoplasmic reticulum"/>
    <property type="evidence" value="ECO:0007669"/>
    <property type="project" value="TreeGrafter"/>
</dbReference>
<dbReference type="STRING" id="174720.A0A0N5CHS4"/>
<evidence type="ECO:0000256" key="5">
    <source>
        <dbReference type="ARBA" id="ARBA00046365"/>
    </source>
</evidence>
<evidence type="ECO:0000259" key="7">
    <source>
        <dbReference type="PROSITE" id="PS50076"/>
    </source>
</evidence>
<accession>A0A0N5CHS4</accession>
<evidence type="ECO:0000256" key="6">
    <source>
        <dbReference type="SAM" id="Phobius"/>
    </source>
</evidence>
<reference evidence="9" key="1">
    <citation type="submission" date="2017-02" db="UniProtKB">
        <authorList>
            <consortium name="WormBaseParasite"/>
        </authorList>
    </citation>
    <scope>IDENTIFICATION</scope>
</reference>
<dbReference type="Proteomes" id="UP000046392">
    <property type="component" value="Unplaced"/>
</dbReference>